<keyword evidence="4" id="KW-1185">Reference proteome</keyword>
<organism evidence="3 4">
    <name type="scientific">Streptomyces synnematoformans</name>
    <dbReference type="NCBI Taxonomy" id="415721"/>
    <lineage>
        <taxon>Bacteria</taxon>
        <taxon>Bacillati</taxon>
        <taxon>Actinomycetota</taxon>
        <taxon>Actinomycetes</taxon>
        <taxon>Kitasatosporales</taxon>
        <taxon>Streptomycetaceae</taxon>
        <taxon>Streptomyces</taxon>
    </lineage>
</organism>
<evidence type="ECO:0000259" key="2">
    <source>
        <dbReference type="Pfam" id="PF00975"/>
    </source>
</evidence>
<dbReference type="EMBL" id="BAAAPF010000040">
    <property type="protein sequence ID" value="GAA2118254.1"/>
    <property type="molecule type" value="Genomic_DNA"/>
</dbReference>
<dbReference type="PANTHER" id="PTHR11487">
    <property type="entry name" value="THIOESTERASE"/>
    <property type="match status" value="1"/>
</dbReference>
<comment type="similarity">
    <text evidence="1">Belongs to the thioesterase family.</text>
</comment>
<gene>
    <name evidence="3" type="ORF">GCM10009802_19790</name>
</gene>
<feature type="domain" description="Thioesterase" evidence="2">
    <location>
        <begin position="27"/>
        <end position="248"/>
    </location>
</feature>
<dbReference type="InterPro" id="IPR012223">
    <property type="entry name" value="TEII"/>
</dbReference>
<dbReference type="Proteomes" id="UP001500443">
    <property type="component" value="Unassembled WGS sequence"/>
</dbReference>
<dbReference type="PANTHER" id="PTHR11487:SF0">
    <property type="entry name" value="S-ACYL FATTY ACID SYNTHASE THIOESTERASE, MEDIUM CHAIN"/>
    <property type="match status" value="1"/>
</dbReference>
<reference evidence="3 4" key="1">
    <citation type="journal article" date="2019" name="Int. J. Syst. Evol. Microbiol.">
        <title>The Global Catalogue of Microorganisms (GCM) 10K type strain sequencing project: providing services to taxonomists for standard genome sequencing and annotation.</title>
        <authorList>
            <consortium name="The Broad Institute Genomics Platform"/>
            <consortium name="The Broad Institute Genome Sequencing Center for Infectious Disease"/>
            <person name="Wu L."/>
            <person name="Ma J."/>
        </authorList>
    </citation>
    <scope>NUCLEOTIDE SEQUENCE [LARGE SCALE GENOMIC DNA]</scope>
    <source>
        <strain evidence="3 4">JCM 15481</strain>
    </source>
</reference>
<keyword evidence="3" id="KW-0378">Hydrolase</keyword>
<proteinExistence type="inferred from homology"/>
<dbReference type="InterPro" id="IPR001031">
    <property type="entry name" value="Thioesterase"/>
</dbReference>
<protein>
    <submittedName>
        <fullName evidence="3">Alpha/beta fold hydrolase</fullName>
    </submittedName>
</protein>
<dbReference type="Pfam" id="PF00975">
    <property type="entry name" value="Thioesterase"/>
    <property type="match status" value="1"/>
</dbReference>
<sequence length="263" mass="28564">MATVPIQTPFDDTWLRRFGAAPQADVRLVCLPHAGGAASTFFPLQRELPPSVEIVAVQYPGRQDRRQEQPLRDIHTLADRLASVLEPLTDLPLVLFGHSMGAVVGFETAARLERGGTNPPIGLVASGRHSPATPRVETVHQRDDDGLIAEITALSGTDPQILADPDMRAMILPALRADYTAVETYGYDRSFVLRCPVSVFTGTADPRVTEHEAAAWEPLTSGAFRIERFPGGHFYLEGAERAVATALMRDVRAFSATAATTPR</sequence>
<accession>A0ABN2XY11</accession>
<comment type="caution">
    <text evidence="3">The sequence shown here is derived from an EMBL/GenBank/DDBJ whole genome shotgun (WGS) entry which is preliminary data.</text>
</comment>
<dbReference type="GO" id="GO:0016787">
    <property type="term" value="F:hydrolase activity"/>
    <property type="evidence" value="ECO:0007669"/>
    <property type="project" value="UniProtKB-KW"/>
</dbReference>
<evidence type="ECO:0000256" key="1">
    <source>
        <dbReference type="ARBA" id="ARBA00007169"/>
    </source>
</evidence>
<dbReference type="InterPro" id="IPR029058">
    <property type="entry name" value="AB_hydrolase_fold"/>
</dbReference>
<dbReference type="RefSeq" id="WP_344289428.1">
    <property type="nucleotide sequence ID" value="NZ_BAAAPF010000040.1"/>
</dbReference>
<dbReference type="SUPFAM" id="SSF53474">
    <property type="entry name" value="alpha/beta-Hydrolases"/>
    <property type="match status" value="1"/>
</dbReference>
<evidence type="ECO:0000313" key="4">
    <source>
        <dbReference type="Proteomes" id="UP001500443"/>
    </source>
</evidence>
<dbReference type="Gene3D" id="3.40.50.1820">
    <property type="entry name" value="alpha/beta hydrolase"/>
    <property type="match status" value="1"/>
</dbReference>
<evidence type="ECO:0000313" key="3">
    <source>
        <dbReference type="EMBL" id="GAA2118254.1"/>
    </source>
</evidence>
<name>A0ABN2XY11_9ACTN</name>